<dbReference type="InterPro" id="IPR018114">
    <property type="entry name" value="TRYPSIN_HIS"/>
</dbReference>
<dbReference type="Pfam" id="PF12032">
    <property type="entry name" value="CLIP"/>
    <property type="match status" value="1"/>
</dbReference>
<dbReference type="EMBL" id="LR899011">
    <property type="protein sequence ID" value="CAD7084980.1"/>
    <property type="molecule type" value="Genomic_DNA"/>
</dbReference>
<keyword evidence="16" id="KW-1185">Reference proteome</keyword>
<comment type="similarity">
    <text evidence="10 12">Belongs to the peptidase S1 family. CLIP subfamily.</text>
</comment>
<dbReference type="InParanoid" id="A0A7R8UQM9"/>
<keyword evidence="9" id="KW-0325">Glycoprotein</keyword>
<dbReference type="AlphaFoldDB" id="A0A7R8UQM9"/>
<evidence type="ECO:0000313" key="15">
    <source>
        <dbReference type="EMBL" id="CAD7084980.1"/>
    </source>
</evidence>
<dbReference type="InterPro" id="IPR009003">
    <property type="entry name" value="Peptidase_S1_PA"/>
</dbReference>
<dbReference type="PROSITE" id="PS50240">
    <property type="entry name" value="TRYPSIN_DOM"/>
    <property type="match status" value="1"/>
</dbReference>
<dbReference type="InterPro" id="IPR051487">
    <property type="entry name" value="Ser/Thr_Proteases_Immune/Dev"/>
</dbReference>
<keyword evidence="4 11" id="KW-0378">Hydrolase</keyword>
<evidence type="ECO:0000256" key="7">
    <source>
        <dbReference type="ARBA" id="ARBA00023145"/>
    </source>
</evidence>
<comment type="domain">
    <text evidence="12">The clip domain consists of 35-55 residues which are 'knitted' together usually by 3 conserved disulfide bonds forming a clip-like compact structure.</text>
</comment>
<dbReference type="Gene3D" id="3.30.1640.30">
    <property type="match status" value="1"/>
</dbReference>
<feature type="signal peptide" evidence="12">
    <location>
        <begin position="1"/>
        <end position="18"/>
    </location>
</feature>
<proteinExistence type="inferred from homology"/>
<keyword evidence="7" id="KW-0865">Zymogen</keyword>
<dbReference type="InterPro" id="IPR001254">
    <property type="entry name" value="Trypsin_dom"/>
</dbReference>
<feature type="chain" id="PRO_5031587399" description="CLIP domain-containing serine protease" evidence="12">
    <location>
        <begin position="19"/>
        <end position="373"/>
    </location>
</feature>
<dbReference type="InterPro" id="IPR043504">
    <property type="entry name" value="Peptidase_S1_PA_chymotrypsin"/>
</dbReference>
<dbReference type="SMART" id="SM00020">
    <property type="entry name" value="Tryp_SPc"/>
    <property type="match status" value="1"/>
</dbReference>
<dbReference type="GO" id="GO:0005576">
    <property type="term" value="C:extracellular region"/>
    <property type="evidence" value="ECO:0007669"/>
    <property type="project" value="UniProtKB-SubCell"/>
</dbReference>
<name>A0A7R8UQM9_HERIL</name>
<dbReference type="InterPro" id="IPR033116">
    <property type="entry name" value="TRYPSIN_SER"/>
</dbReference>
<dbReference type="OMA" id="NNWYLFG"/>
<sequence>MLPLWIAIAASLVVVSTSDRDRIIFEKSTEEEFDCFTSDMLRGWCTKFEQCKFMVDVIKRPSLNKANRLYLRRSRCADRNGDIMICCPLNSTILGHIPNMGLLPSPGECGFTLSDKIFGGTRTRIDEHPWMVLLQYLVDSPDLVFGCGGVLINHRYVLTAAHCVRKITQYARLISVRLGEWDIRTEIDCEFDNCNNSPIDVPIERVIPHELYQPEQLSQHNDIALLRLSRNINYTDWIRPLCLPLGPRELDETYEGVYMNIAGWGRTENGSASNVLQKAGIAGVNIDDCNRLYNRINVTLKNSQICAGAQGGVDSCNGDSGGPLIAESDDRIPHLYVAGITSFGPSRCGFKGQPGIYTRVNSFVNWIMSHLRP</sequence>
<dbReference type="EC" id="3.4.21.-" evidence="11"/>
<dbReference type="SMART" id="SM00680">
    <property type="entry name" value="CLIP"/>
    <property type="match status" value="1"/>
</dbReference>
<dbReference type="PROSITE" id="PS00135">
    <property type="entry name" value="TRYPSIN_SER"/>
    <property type="match status" value="1"/>
</dbReference>
<keyword evidence="3 12" id="KW-0732">Signal</keyword>
<reference evidence="15 16" key="1">
    <citation type="submission" date="2020-11" db="EMBL/GenBank/DDBJ databases">
        <authorList>
            <person name="Wallbank WR R."/>
            <person name="Pardo Diaz C."/>
            <person name="Kozak K."/>
            <person name="Martin S."/>
            <person name="Jiggins C."/>
            <person name="Moest M."/>
            <person name="Warren A I."/>
            <person name="Generalovic N T."/>
            <person name="Byers J.R.P. K."/>
            <person name="Montejo-Kovacevich G."/>
            <person name="Yen C E."/>
        </authorList>
    </citation>
    <scope>NUCLEOTIDE SEQUENCE [LARGE SCALE GENOMIC DNA]</scope>
</reference>
<evidence type="ECO:0000256" key="8">
    <source>
        <dbReference type="ARBA" id="ARBA00023157"/>
    </source>
</evidence>
<dbReference type="CDD" id="cd00190">
    <property type="entry name" value="Tryp_SPc"/>
    <property type="match status" value="1"/>
</dbReference>
<gene>
    <name evidence="15" type="ORF">HERILL_LOCUS7849</name>
</gene>
<dbReference type="InterPro" id="IPR022700">
    <property type="entry name" value="CLIP"/>
</dbReference>
<dbReference type="GO" id="GO:0006508">
    <property type="term" value="P:proteolysis"/>
    <property type="evidence" value="ECO:0007669"/>
    <property type="project" value="UniProtKB-KW"/>
</dbReference>
<evidence type="ECO:0000256" key="5">
    <source>
        <dbReference type="ARBA" id="ARBA00022825"/>
    </source>
</evidence>
<evidence type="ECO:0000256" key="2">
    <source>
        <dbReference type="ARBA" id="ARBA00022670"/>
    </source>
</evidence>
<feature type="domain" description="Clip" evidence="14">
    <location>
        <begin position="34"/>
        <end position="87"/>
    </location>
</feature>
<dbReference type="FunFam" id="2.40.10.10:FF:000028">
    <property type="entry name" value="Serine protease easter"/>
    <property type="match status" value="1"/>
</dbReference>
<accession>A0A7R8UQM9</accession>
<dbReference type="InterPro" id="IPR038565">
    <property type="entry name" value="CLIP_sf"/>
</dbReference>
<evidence type="ECO:0000256" key="1">
    <source>
        <dbReference type="ARBA" id="ARBA00004239"/>
    </source>
</evidence>
<evidence type="ECO:0000256" key="4">
    <source>
        <dbReference type="ARBA" id="ARBA00022801"/>
    </source>
</evidence>
<dbReference type="GO" id="GO:0004252">
    <property type="term" value="F:serine-type endopeptidase activity"/>
    <property type="evidence" value="ECO:0007669"/>
    <property type="project" value="UniProtKB-UniRule"/>
</dbReference>
<dbReference type="Proteomes" id="UP000594454">
    <property type="component" value="Chromosome 3"/>
</dbReference>
<dbReference type="PROSITE" id="PS00134">
    <property type="entry name" value="TRYPSIN_HIS"/>
    <property type="match status" value="1"/>
</dbReference>
<dbReference type="FunFam" id="2.40.10.10:FF:000036">
    <property type="entry name" value="Trypsin beta"/>
    <property type="match status" value="1"/>
</dbReference>
<evidence type="ECO:0000256" key="3">
    <source>
        <dbReference type="ARBA" id="ARBA00022729"/>
    </source>
</evidence>
<evidence type="ECO:0000259" key="14">
    <source>
        <dbReference type="PROSITE" id="PS51888"/>
    </source>
</evidence>
<dbReference type="PANTHER" id="PTHR24256">
    <property type="entry name" value="TRYPTASE-RELATED"/>
    <property type="match status" value="1"/>
</dbReference>
<dbReference type="Pfam" id="PF00089">
    <property type="entry name" value="Trypsin"/>
    <property type="match status" value="1"/>
</dbReference>
<evidence type="ECO:0000256" key="11">
    <source>
        <dbReference type="RuleBase" id="RU363034"/>
    </source>
</evidence>
<evidence type="ECO:0000256" key="6">
    <source>
        <dbReference type="ARBA" id="ARBA00022837"/>
    </source>
</evidence>
<keyword evidence="6" id="KW-0106">Calcium</keyword>
<evidence type="ECO:0000256" key="9">
    <source>
        <dbReference type="ARBA" id="ARBA00023180"/>
    </source>
</evidence>
<dbReference type="Gene3D" id="2.40.10.10">
    <property type="entry name" value="Trypsin-like serine proteases"/>
    <property type="match status" value="2"/>
</dbReference>
<dbReference type="OrthoDB" id="9028152at2759"/>
<evidence type="ECO:0000259" key="13">
    <source>
        <dbReference type="PROSITE" id="PS50240"/>
    </source>
</evidence>
<protein>
    <recommendedName>
        <fullName evidence="12">CLIP domain-containing serine protease</fullName>
        <ecNumber evidence="11">3.4.21.-</ecNumber>
    </recommendedName>
</protein>
<dbReference type="PRINTS" id="PR00722">
    <property type="entry name" value="CHYMOTRYPSIN"/>
</dbReference>
<keyword evidence="12" id="KW-0964">Secreted</keyword>
<evidence type="ECO:0000313" key="16">
    <source>
        <dbReference type="Proteomes" id="UP000594454"/>
    </source>
</evidence>
<keyword evidence="8" id="KW-1015">Disulfide bond</keyword>
<organism evidence="15 16">
    <name type="scientific">Hermetia illucens</name>
    <name type="common">Black soldier fly</name>
    <dbReference type="NCBI Taxonomy" id="343691"/>
    <lineage>
        <taxon>Eukaryota</taxon>
        <taxon>Metazoa</taxon>
        <taxon>Ecdysozoa</taxon>
        <taxon>Arthropoda</taxon>
        <taxon>Hexapoda</taxon>
        <taxon>Insecta</taxon>
        <taxon>Pterygota</taxon>
        <taxon>Neoptera</taxon>
        <taxon>Endopterygota</taxon>
        <taxon>Diptera</taxon>
        <taxon>Brachycera</taxon>
        <taxon>Stratiomyomorpha</taxon>
        <taxon>Stratiomyidae</taxon>
        <taxon>Hermetiinae</taxon>
        <taxon>Hermetia</taxon>
    </lineage>
</organism>
<dbReference type="PROSITE" id="PS51888">
    <property type="entry name" value="CLIP"/>
    <property type="match status" value="1"/>
</dbReference>
<dbReference type="SUPFAM" id="SSF50494">
    <property type="entry name" value="Trypsin-like serine proteases"/>
    <property type="match status" value="1"/>
</dbReference>
<keyword evidence="2 11" id="KW-0645">Protease</keyword>
<keyword evidence="5 11" id="KW-0720">Serine protease</keyword>
<comment type="subcellular location">
    <subcellularLocation>
        <location evidence="1">Secreted</location>
        <location evidence="1">Extracellular space</location>
    </subcellularLocation>
</comment>
<feature type="domain" description="Peptidase S1" evidence="13">
    <location>
        <begin position="117"/>
        <end position="372"/>
    </location>
</feature>
<evidence type="ECO:0000256" key="12">
    <source>
        <dbReference type="RuleBase" id="RU366078"/>
    </source>
</evidence>
<dbReference type="InterPro" id="IPR001314">
    <property type="entry name" value="Peptidase_S1A"/>
</dbReference>
<evidence type="ECO:0000256" key="10">
    <source>
        <dbReference type="ARBA" id="ARBA00024195"/>
    </source>
</evidence>